<accession>V5RKK6</accession>
<dbReference type="PANTHER" id="PTHR10353:SF139">
    <property type="entry name" value="6-PHOSPHO-BETA-GLUCOSIDASE GMUD"/>
    <property type="match status" value="1"/>
</dbReference>
<gene>
    <name evidence="5" type="primary">bgl2</name>
    <name evidence="5" type="ORF">SAPIS_v1c07960</name>
</gene>
<dbReference type="STRING" id="1276258.SAPIS_v1c07960"/>
<dbReference type="InterPro" id="IPR001360">
    <property type="entry name" value="Glyco_hydro_1"/>
</dbReference>
<proteinExistence type="inferred from homology"/>
<dbReference type="GO" id="GO:0005829">
    <property type="term" value="C:cytosol"/>
    <property type="evidence" value="ECO:0007669"/>
    <property type="project" value="TreeGrafter"/>
</dbReference>
<dbReference type="AlphaFoldDB" id="V5RKK6"/>
<dbReference type="KEGG" id="sapi:SAPIS_v1c07960"/>
<dbReference type="PANTHER" id="PTHR10353">
    <property type="entry name" value="GLYCOSYL HYDROLASE"/>
    <property type="match status" value="1"/>
</dbReference>
<dbReference type="OrthoDB" id="391810at2"/>
<evidence type="ECO:0000256" key="4">
    <source>
        <dbReference type="RuleBase" id="RU003690"/>
    </source>
</evidence>
<dbReference type="GO" id="GO:0008422">
    <property type="term" value="F:beta-glucosidase activity"/>
    <property type="evidence" value="ECO:0007669"/>
    <property type="project" value="TreeGrafter"/>
</dbReference>
<dbReference type="FunFam" id="3.20.20.80:FF:000004">
    <property type="entry name" value="Beta-glucosidase 6-phospho-beta-glucosidase"/>
    <property type="match status" value="1"/>
</dbReference>
<keyword evidence="3" id="KW-0326">Glycosidase</keyword>
<sequence>MKKIKFSKDFWFGAATSGPQTEGDYNKSNPNIFDDWYKKDHSAFWNGLGPDKTCDTYNKYAEDIQLMKFIGLNSFRTSIQWTRLIKNFETMEVDEDGLMFYTNYFESIKKANIILVVNLFHFDMPVSLAKLGGFENREVIYKFSEYAKICFQKFGNLVDYFTTFNEPVAAAENQYLYGFQPPFVKDFKRFIAVSNNTMLAHSLAVQEFRNIFGTKSNKQIGIILNLTPSYPKNLAIRNIKASRLRDLIFNKFFLDAVIKGKYPIKLIKFLTKEKLMFPVHGDDANILENGKIDYLGVNYYQPSRIKKSCSINNTPPWNWFETYRWSKGRFNPYRGWEIHPKTIYKIGILIKKRYTNIKWYISENGLGVESEHRFKESSGVINDSYRIDFIKEHLYWLNKAINKNSNCFGYHVWTFIDCWSWANSFKNRYGLVELDLEKGIRNIKYSALWYKTLCSTKELTIKSIKKSK</sequence>
<dbReference type="GO" id="GO:0016052">
    <property type="term" value="P:carbohydrate catabolic process"/>
    <property type="evidence" value="ECO:0007669"/>
    <property type="project" value="TreeGrafter"/>
</dbReference>
<dbReference type="RefSeq" id="WP_023789931.1">
    <property type="nucleotide sequence ID" value="NC_022998.1"/>
</dbReference>
<evidence type="ECO:0000256" key="1">
    <source>
        <dbReference type="ARBA" id="ARBA00010838"/>
    </source>
</evidence>
<dbReference type="SUPFAM" id="SSF51445">
    <property type="entry name" value="(Trans)glycosidases"/>
    <property type="match status" value="1"/>
</dbReference>
<comment type="similarity">
    <text evidence="1 4">Belongs to the glycosyl hydrolase 1 family.</text>
</comment>
<organism evidence="5 6">
    <name type="scientific">Spiroplasma apis B31</name>
    <dbReference type="NCBI Taxonomy" id="1276258"/>
    <lineage>
        <taxon>Bacteria</taxon>
        <taxon>Bacillati</taxon>
        <taxon>Mycoplasmatota</taxon>
        <taxon>Mollicutes</taxon>
        <taxon>Entomoplasmatales</taxon>
        <taxon>Spiroplasmataceae</taxon>
        <taxon>Spiroplasma</taxon>
    </lineage>
</organism>
<reference evidence="5 6" key="1">
    <citation type="journal article" date="2014" name="Genome Announc.">
        <title>Complete Genome Sequence of Spiroplasma apis B31T (ATCC 33834), a Bacterium Associated with May Disease of Honeybees (Apis mellifera).</title>
        <authorList>
            <person name="Ku C."/>
            <person name="Lo W.S."/>
            <person name="Chen L.L."/>
            <person name="Kuo C.H."/>
        </authorList>
    </citation>
    <scope>NUCLEOTIDE SEQUENCE [LARGE SCALE GENOMIC DNA]</scope>
    <source>
        <strain evidence="5">B31</strain>
    </source>
</reference>
<evidence type="ECO:0000313" key="6">
    <source>
        <dbReference type="Proteomes" id="UP000018550"/>
    </source>
</evidence>
<dbReference type="PRINTS" id="PR00131">
    <property type="entry name" value="GLHYDRLASE1"/>
</dbReference>
<dbReference type="EMBL" id="CP006682">
    <property type="protein sequence ID" value="AHB36641.1"/>
    <property type="molecule type" value="Genomic_DNA"/>
</dbReference>
<dbReference type="Proteomes" id="UP000018550">
    <property type="component" value="Chromosome"/>
</dbReference>
<dbReference type="Gene3D" id="3.20.20.80">
    <property type="entry name" value="Glycosidases"/>
    <property type="match status" value="1"/>
</dbReference>
<keyword evidence="2" id="KW-0378">Hydrolase</keyword>
<name>V5RKK6_SPIAP</name>
<evidence type="ECO:0000313" key="5">
    <source>
        <dbReference type="EMBL" id="AHB36641.1"/>
    </source>
</evidence>
<evidence type="ECO:0000256" key="2">
    <source>
        <dbReference type="ARBA" id="ARBA00022801"/>
    </source>
</evidence>
<evidence type="ECO:0000256" key="3">
    <source>
        <dbReference type="ARBA" id="ARBA00023295"/>
    </source>
</evidence>
<dbReference type="eggNOG" id="COG2723">
    <property type="taxonomic scope" value="Bacteria"/>
</dbReference>
<dbReference type="Pfam" id="PF00232">
    <property type="entry name" value="Glyco_hydro_1"/>
    <property type="match status" value="1"/>
</dbReference>
<protein>
    <submittedName>
        <fullName evidence="5">6-phospho-beta-glucosidase</fullName>
    </submittedName>
</protein>
<dbReference type="HOGENOM" id="CLU_001859_0_1_14"/>
<keyword evidence="6" id="KW-1185">Reference proteome</keyword>
<dbReference type="InterPro" id="IPR017853">
    <property type="entry name" value="GH"/>
</dbReference>
<dbReference type="PATRIC" id="fig|1276258.3.peg.817"/>